<keyword evidence="1" id="KW-0446">Lipid-binding</keyword>
<protein>
    <submittedName>
        <fullName evidence="3">Acyl-CoA-binding protein</fullName>
    </submittedName>
</protein>
<gene>
    <name evidence="3" type="ORF">ACFSRZ_02375</name>
</gene>
<dbReference type="PANTHER" id="PTHR23310:SF62">
    <property type="entry name" value="ACYL-COA BINDING PROTEIN 1, ISOFORM A"/>
    <property type="match status" value="1"/>
</dbReference>
<dbReference type="RefSeq" id="WP_379664919.1">
    <property type="nucleotide sequence ID" value="NZ_JBHULH010000001.1"/>
</dbReference>
<evidence type="ECO:0000256" key="1">
    <source>
        <dbReference type="ARBA" id="ARBA00023121"/>
    </source>
</evidence>
<feature type="domain" description="ACB" evidence="2">
    <location>
        <begin position="5"/>
        <end position="89"/>
    </location>
</feature>
<evidence type="ECO:0000313" key="4">
    <source>
        <dbReference type="Proteomes" id="UP001597508"/>
    </source>
</evidence>
<organism evidence="3 4">
    <name type="scientific">Pseudotenacibaculum haliotis</name>
    <dbReference type="NCBI Taxonomy" id="1862138"/>
    <lineage>
        <taxon>Bacteria</taxon>
        <taxon>Pseudomonadati</taxon>
        <taxon>Bacteroidota</taxon>
        <taxon>Flavobacteriia</taxon>
        <taxon>Flavobacteriales</taxon>
        <taxon>Flavobacteriaceae</taxon>
        <taxon>Pseudotenacibaculum</taxon>
    </lineage>
</organism>
<dbReference type="InterPro" id="IPR000582">
    <property type="entry name" value="Acyl-CoA-binding_protein"/>
</dbReference>
<accession>A0ABW5LNF8</accession>
<sequence>MDTNLDKEFQKAFDLLSKLEENLAPDIMLKLYAYYKQGVSGDVYTYQGDPDVRDAFKFNAWMQLNGMSQEDAKREYVSLAKKILTTNFNQES</sequence>
<keyword evidence="4" id="KW-1185">Reference proteome</keyword>
<dbReference type="Gene3D" id="1.20.80.10">
    <property type="match status" value="1"/>
</dbReference>
<dbReference type="PANTHER" id="PTHR23310">
    <property type="entry name" value="ACYL-COA-BINDING PROTEIN, ACBP"/>
    <property type="match status" value="1"/>
</dbReference>
<dbReference type="InterPro" id="IPR035984">
    <property type="entry name" value="Acyl-CoA-binding_sf"/>
</dbReference>
<comment type="caution">
    <text evidence="3">The sequence shown here is derived from an EMBL/GenBank/DDBJ whole genome shotgun (WGS) entry which is preliminary data.</text>
</comment>
<proteinExistence type="predicted"/>
<evidence type="ECO:0000259" key="2">
    <source>
        <dbReference type="PROSITE" id="PS51228"/>
    </source>
</evidence>
<dbReference type="PROSITE" id="PS51228">
    <property type="entry name" value="ACB_2"/>
    <property type="match status" value="1"/>
</dbReference>
<name>A0ABW5LNF8_9FLAO</name>
<dbReference type="Proteomes" id="UP001597508">
    <property type="component" value="Unassembled WGS sequence"/>
</dbReference>
<dbReference type="SUPFAM" id="SSF47027">
    <property type="entry name" value="Acyl-CoA binding protein"/>
    <property type="match status" value="1"/>
</dbReference>
<dbReference type="InterPro" id="IPR014352">
    <property type="entry name" value="FERM/acyl-CoA-bd_prot_sf"/>
</dbReference>
<dbReference type="EMBL" id="JBHULH010000001">
    <property type="protein sequence ID" value="MFD2566200.1"/>
    <property type="molecule type" value="Genomic_DNA"/>
</dbReference>
<evidence type="ECO:0000313" key="3">
    <source>
        <dbReference type="EMBL" id="MFD2566200.1"/>
    </source>
</evidence>
<reference evidence="4" key="1">
    <citation type="journal article" date="2019" name="Int. J. Syst. Evol. Microbiol.">
        <title>The Global Catalogue of Microorganisms (GCM) 10K type strain sequencing project: providing services to taxonomists for standard genome sequencing and annotation.</title>
        <authorList>
            <consortium name="The Broad Institute Genomics Platform"/>
            <consortium name="The Broad Institute Genome Sequencing Center for Infectious Disease"/>
            <person name="Wu L."/>
            <person name="Ma J."/>
        </authorList>
    </citation>
    <scope>NUCLEOTIDE SEQUENCE [LARGE SCALE GENOMIC DNA]</scope>
    <source>
        <strain evidence="4">KCTC 52127</strain>
    </source>
</reference>
<dbReference type="PRINTS" id="PR00689">
    <property type="entry name" value="ACOABINDINGP"/>
</dbReference>
<dbReference type="Pfam" id="PF00887">
    <property type="entry name" value="ACBP"/>
    <property type="match status" value="1"/>
</dbReference>